<evidence type="ECO:0000256" key="2">
    <source>
        <dbReference type="ARBA" id="ARBA00022723"/>
    </source>
</evidence>
<dbReference type="PANTHER" id="PTHR42648:SF26">
    <property type="entry name" value="INTEGRASE CATALYTIC DOMAIN-CONTAINING PROTEIN"/>
    <property type="match status" value="1"/>
</dbReference>
<dbReference type="InterPro" id="IPR001584">
    <property type="entry name" value="Integrase_cat-core"/>
</dbReference>
<dbReference type="Pfam" id="PF14223">
    <property type="entry name" value="Retrotran_gag_2"/>
    <property type="match status" value="1"/>
</dbReference>
<sequence length="1358" mass="152700">MANSATSGNNERSSTEDKEEPQISSSLKFLVANIKNIAPIHLTTDNYAIWKPQILKIFSAQGFHRFLDSSVMPPDKSPSQENGSSIPIPSSAQWYLTDHILSAALCSTITAPILPYIINLESTAAIWAVLETRFQSSNRSKVTQLKNTLHNFSLKNLTMHQYLAENKAIVDQIAVAGSVVDTEDIILYILNGLPNLYQPFKTAIQTMLHPISLDQLYPLLLSEEINLASDASHNNTAPDPAIALSATRGNYRKNRNRQNYSAPRTARNPANQYIIYQICLKKGHSAQDCWHRMNSQYVPATVNNSSKALVANPESVYNNWLLDSGATSHLTNSMENMSISNSYQGTDNITVGDGQTVKIAHTGAGLLPTPSRKLTLNQLFHTPDLHYNLLSISRLIKDNNVSILFNPHSFVLKDLQTKKILLQGPCLNGLYQVPTTRSTDRHQALSAIAPKPNLWHSRLSHPHNRILHTIANNNPHLSISSLSSNCMSCKSSKGHKLSFDKSATRHVSLLSLIHSDVWGPAPVVSIQGFRYYVIFVDDYSRFTWIFPLKQKSEVTDVFINFKKKIETYTSHTIKSLRTDGGMEFMNKSFQQFLIKHGITHQVSCPYTPEQNGVSERKHRHIIETTRTLLHAASIPYYHWPDAALTSVYLINRMPSSVTFNTSPFELFHHVKPDYGHLRVFGCACFPLAPSHTRHKLQPKANINVFLGYSDTYKGYKCLDRLTNRIFISRNISFDESYFPFAHSSSVPSQHMEPPPPGLLIPVSAPSTKVYGKQDLQASRPPPQLTSADPNQPATSSSEPDTSNLPNDVRLEQQHHHMITRKQTGSLKPRVRLNLCHTSNINSLLAPSNFTEASKTIEWRQAMAMEFYALQKQGTWSLVSPPSNVPVLGSKWTYRLKLHSDGSIAKHKARLVALGNQQEYGIDYTETFSPVAKLPTIRILLTIALYNEWKVQQLDVANAFLHGNLSEKVYMHQPKGFEDKLYPNHVCCLHKAIYGLKQAPRQWYNTFTSHLVSLGFTHSNADPSLLVFKHNDIQIYLLMYVDDILITGNNPTLISDIISKLSVQLTMKHLGEASDFLGIRINLHSNGYFLSQYNYAYKILQQVHLTECKPLANPACTKAPANLAPDPVIHDPGIYKKITGSLQYLTITRPDIAHSVNQLSQHMHNPLTLHFYLLKRLLRYIKGTLSYGLPISKSNLNLTSFSDADWAGDPLSRRSTSGYCSFLGTTLINWTVRKQHTVARSSMESEYRALASLTADVLWLRRLLQDFGISQQAPTTMYCDKTSAIALANNPVFHARTNHIEIDQKFIREHIQNNTVRLLPISTTDQVADIFTKSLSTPRFQQLRNKLTVTTDPSVCRGV</sequence>
<keyword evidence="1" id="KW-0645">Protease</keyword>
<dbReference type="Gene3D" id="3.30.420.10">
    <property type="entry name" value="Ribonuclease H-like superfamily/Ribonuclease H"/>
    <property type="match status" value="1"/>
</dbReference>
<name>A0A2I0VU42_9ASPA</name>
<dbReference type="Pfam" id="PF13976">
    <property type="entry name" value="gag_pre-integrs"/>
    <property type="match status" value="1"/>
</dbReference>
<dbReference type="Pfam" id="PF00665">
    <property type="entry name" value="rve"/>
    <property type="match status" value="1"/>
</dbReference>
<keyword evidence="3" id="KW-0064">Aspartyl protease</keyword>
<keyword evidence="2" id="KW-0479">Metal-binding</keyword>
<proteinExistence type="predicted"/>
<feature type="region of interest" description="Disordered" evidence="5">
    <location>
        <begin position="771"/>
        <end position="806"/>
    </location>
</feature>
<dbReference type="InterPro" id="IPR012337">
    <property type="entry name" value="RNaseH-like_sf"/>
</dbReference>
<dbReference type="InterPro" id="IPR054722">
    <property type="entry name" value="PolX-like_BBD"/>
</dbReference>
<dbReference type="EMBL" id="KZ503235">
    <property type="protein sequence ID" value="PKU66914.1"/>
    <property type="molecule type" value="Genomic_DNA"/>
</dbReference>
<dbReference type="Proteomes" id="UP000233837">
    <property type="component" value="Unassembled WGS sequence"/>
</dbReference>
<evidence type="ECO:0000313" key="7">
    <source>
        <dbReference type="EMBL" id="PKU66914.1"/>
    </source>
</evidence>
<dbReference type="InterPro" id="IPR036397">
    <property type="entry name" value="RNaseH_sf"/>
</dbReference>
<evidence type="ECO:0000256" key="3">
    <source>
        <dbReference type="ARBA" id="ARBA00022750"/>
    </source>
</evidence>
<dbReference type="Pfam" id="PF22936">
    <property type="entry name" value="Pol_BBD"/>
    <property type="match status" value="1"/>
</dbReference>
<dbReference type="GO" id="GO:0006508">
    <property type="term" value="P:proteolysis"/>
    <property type="evidence" value="ECO:0007669"/>
    <property type="project" value="UniProtKB-KW"/>
</dbReference>
<dbReference type="InterPro" id="IPR039537">
    <property type="entry name" value="Retrotran_Ty1/copia-like"/>
</dbReference>
<feature type="compositionally biased region" description="Polar residues" evidence="5">
    <location>
        <begin position="1"/>
        <end position="12"/>
    </location>
</feature>
<feature type="domain" description="Integrase catalytic" evidence="6">
    <location>
        <begin position="502"/>
        <end position="671"/>
    </location>
</feature>
<dbReference type="InterPro" id="IPR057670">
    <property type="entry name" value="SH3_retrovirus"/>
</dbReference>
<protein>
    <submittedName>
        <fullName evidence="7">Retrovirus-related Pol polyprotein from transposon TNT 1-94</fullName>
    </submittedName>
</protein>
<reference evidence="7 8" key="1">
    <citation type="journal article" date="2016" name="Sci. Rep.">
        <title>The Dendrobium catenatum Lindl. genome sequence provides insights into polysaccharide synthase, floral development and adaptive evolution.</title>
        <authorList>
            <person name="Zhang G.Q."/>
            <person name="Xu Q."/>
            <person name="Bian C."/>
            <person name="Tsai W.C."/>
            <person name="Yeh C.M."/>
            <person name="Liu K.W."/>
            <person name="Yoshida K."/>
            <person name="Zhang L.S."/>
            <person name="Chang S.B."/>
            <person name="Chen F."/>
            <person name="Shi Y."/>
            <person name="Su Y.Y."/>
            <person name="Zhang Y.Q."/>
            <person name="Chen L.J."/>
            <person name="Yin Y."/>
            <person name="Lin M."/>
            <person name="Huang H."/>
            <person name="Deng H."/>
            <person name="Wang Z.W."/>
            <person name="Zhu S.L."/>
            <person name="Zhao X."/>
            <person name="Deng C."/>
            <person name="Niu S.C."/>
            <person name="Huang J."/>
            <person name="Wang M."/>
            <person name="Liu G.H."/>
            <person name="Yang H.J."/>
            <person name="Xiao X.J."/>
            <person name="Hsiao Y.Y."/>
            <person name="Wu W.L."/>
            <person name="Chen Y.Y."/>
            <person name="Mitsuda N."/>
            <person name="Ohme-Takagi M."/>
            <person name="Luo Y.B."/>
            <person name="Van de Peer Y."/>
            <person name="Liu Z.J."/>
        </authorList>
    </citation>
    <scope>NUCLEOTIDE SEQUENCE [LARGE SCALE GENOMIC DNA]</scope>
    <source>
        <tissue evidence="7">The whole plant</tissue>
    </source>
</reference>
<accession>A0A2I0VU42</accession>
<evidence type="ECO:0000256" key="5">
    <source>
        <dbReference type="SAM" id="MobiDB-lite"/>
    </source>
</evidence>
<evidence type="ECO:0000256" key="4">
    <source>
        <dbReference type="ARBA" id="ARBA00022801"/>
    </source>
</evidence>
<reference evidence="7 8" key="2">
    <citation type="journal article" date="2017" name="Nature">
        <title>The Apostasia genome and the evolution of orchids.</title>
        <authorList>
            <person name="Zhang G.Q."/>
            <person name="Liu K.W."/>
            <person name="Li Z."/>
            <person name="Lohaus R."/>
            <person name="Hsiao Y.Y."/>
            <person name="Niu S.C."/>
            <person name="Wang J.Y."/>
            <person name="Lin Y.C."/>
            <person name="Xu Q."/>
            <person name="Chen L.J."/>
            <person name="Yoshida K."/>
            <person name="Fujiwara S."/>
            <person name="Wang Z.W."/>
            <person name="Zhang Y.Q."/>
            <person name="Mitsuda N."/>
            <person name="Wang M."/>
            <person name="Liu G.H."/>
            <person name="Pecoraro L."/>
            <person name="Huang H.X."/>
            <person name="Xiao X.J."/>
            <person name="Lin M."/>
            <person name="Wu X.Y."/>
            <person name="Wu W.L."/>
            <person name="Chen Y.Y."/>
            <person name="Chang S.B."/>
            <person name="Sakamoto S."/>
            <person name="Ohme-Takagi M."/>
            <person name="Yagi M."/>
            <person name="Zeng S.J."/>
            <person name="Shen C.Y."/>
            <person name="Yeh C.M."/>
            <person name="Luo Y.B."/>
            <person name="Tsai W.C."/>
            <person name="Van de Peer Y."/>
            <person name="Liu Z.J."/>
        </authorList>
    </citation>
    <scope>NUCLEOTIDE SEQUENCE [LARGE SCALE GENOMIC DNA]</scope>
    <source>
        <tissue evidence="7">The whole plant</tissue>
    </source>
</reference>
<dbReference type="PROSITE" id="PS50994">
    <property type="entry name" value="INTEGRASE"/>
    <property type="match status" value="1"/>
</dbReference>
<keyword evidence="8" id="KW-1185">Reference proteome</keyword>
<dbReference type="GO" id="GO:0004190">
    <property type="term" value="F:aspartic-type endopeptidase activity"/>
    <property type="evidence" value="ECO:0007669"/>
    <property type="project" value="UniProtKB-KW"/>
</dbReference>
<feature type="region of interest" description="Disordered" evidence="5">
    <location>
        <begin position="744"/>
        <end position="763"/>
    </location>
</feature>
<dbReference type="Pfam" id="PF07727">
    <property type="entry name" value="RVT_2"/>
    <property type="match status" value="1"/>
</dbReference>
<evidence type="ECO:0000313" key="8">
    <source>
        <dbReference type="Proteomes" id="UP000233837"/>
    </source>
</evidence>
<dbReference type="InterPro" id="IPR013103">
    <property type="entry name" value="RVT_2"/>
</dbReference>
<dbReference type="InterPro" id="IPR043502">
    <property type="entry name" value="DNA/RNA_pol_sf"/>
</dbReference>
<gene>
    <name evidence="7" type="ORF">MA16_Dca018917</name>
</gene>
<evidence type="ECO:0000259" key="6">
    <source>
        <dbReference type="PROSITE" id="PS50994"/>
    </source>
</evidence>
<dbReference type="GO" id="GO:0046872">
    <property type="term" value="F:metal ion binding"/>
    <property type="evidence" value="ECO:0007669"/>
    <property type="project" value="UniProtKB-KW"/>
</dbReference>
<dbReference type="InterPro" id="IPR025724">
    <property type="entry name" value="GAG-pre-integrase_dom"/>
</dbReference>
<dbReference type="GO" id="GO:0015074">
    <property type="term" value="P:DNA integration"/>
    <property type="evidence" value="ECO:0007669"/>
    <property type="project" value="InterPro"/>
</dbReference>
<dbReference type="GO" id="GO:0003676">
    <property type="term" value="F:nucleic acid binding"/>
    <property type="evidence" value="ECO:0007669"/>
    <property type="project" value="InterPro"/>
</dbReference>
<keyword evidence="4" id="KW-0378">Hydrolase</keyword>
<dbReference type="CDD" id="cd09272">
    <property type="entry name" value="RNase_HI_RT_Ty1"/>
    <property type="match status" value="1"/>
</dbReference>
<organism evidence="7 8">
    <name type="scientific">Dendrobium catenatum</name>
    <dbReference type="NCBI Taxonomy" id="906689"/>
    <lineage>
        <taxon>Eukaryota</taxon>
        <taxon>Viridiplantae</taxon>
        <taxon>Streptophyta</taxon>
        <taxon>Embryophyta</taxon>
        <taxon>Tracheophyta</taxon>
        <taxon>Spermatophyta</taxon>
        <taxon>Magnoliopsida</taxon>
        <taxon>Liliopsida</taxon>
        <taxon>Asparagales</taxon>
        <taxon>Orchidaceae</taxon>
        <taxon>Epidendroideae</taxon>
        <taxon>Malaxideae</taxon>
        <taxon>Dendrobiinae</taxon>
        <taxon>Dendrobium</taxon>
    </lineage>
</organism>
<dbReference type="PANTHER" id="PTHR42648">
    <property type="entry name" value="TRANSPOSASE, PUTATIVE-RELATED"/>
    <property type="match status" value="1"/>
</dbReference>
<dbReference type="SUPFAM" id="SSF56672">
    <property type="entry name" value="DNA/RNA polymerases"/>
    <property type="match status" value="1"/>
</dbReference>
<evidence type="ECO:0000256" key="1">
    <source>
        <dbReference type="ARBA" id="ARBA00022670"/>
    </source>
</evidence>
<dbReference type="Pfam" id="PF25597">
    <property type="entry name" value="SH3_retrovirus"/>
    <property type="match status" value="1"/>
</dbReference>
<feature type="region of interest" description="Disordered" evidence="5">
    <location>
        <begin position="1"/>
        <end position="21"/>
    </location>
</feature>
<dbReference type="SUPFAM" id="SSF53098">
    <property type="entry name" value="Ribonuclease H-like"/>
    <property type="match status" value="1"/>
</dbReference>
<feature type="compositionally biased region" description="Polar residues" evidence="5">
    <location>
        <begin position="784"/>
        <end position="805"/>
    </location>
</feature>